<name>A0ACC1INX1_9FUNG</name>
<comment type="caution">
    <text evidence="1">The sequence shown here is derived from an EMBL/GenBank/DDBJ whole genome shotgun (WGS) entry which is preliminary data.</text>
</comment>
<organism evidence="1 2">
    <name type="scientific">Kickxella alabastrina</name>
    <dbReference type="NCBI Taxonomy" id="61397"/>
    <lineage>
        <taxon>Eukaryota</taxon>
        <taxon>Fungi</taxon>
        <taxon>Fungi incertae sedis</taxon>
        <taxon>Zoopagomycota</taxon>
        <taxon>Kickxellomycotina</taxon>
        <taxon>Kickxellomycetes</taxon>
        <taxon>Kickxellales</taxon>
        <taxon>Kickxellaceae</taxon>
        <taxon>Kickxella</taxon>
    </lineage>
</organism>
<dbReference type="Proteomes" id="UP001150581">
    <property type="component" value="Unassembled WGS sequence"/>
</dbReference>
<gene>
    <name evidence="1" type="ORF">LPJ66_003982</name>
</gene>
<evidence type="ECO:0000313" key="2">
    <source>
        <dbReference type="Proteomes" id="UP001150581"/>
    </source>
</evidence>
<keyword evidence="2" id="KW-1185">Reference proteome</keyword>
<proteinExistence type="predicted"/>
<accession>A0ACC1INX1</accession>
<reference evidence="1" key="1">
    <citation type="submission" date="2022-07" db="EMBL/GenBank/DDBJ databases">
        <title>Phylogenomic reconstructions and comparative analyses of Kickxellomycotina fungi.</title>
        <authorList>
            <person name="Reynolds N.K."/>
            <person name="Stajich J.E."/>
            <person name="Barry K."/>
            <person name="Grigoriev I.V."/>
            <person name="Crous P."/>
            <person name="Smith M.E."/>
        </authorList>
    </citation>
    <scope>NUCLEOTIDE SEQUENCE</scope>
    <source>
        <strain evidence="1">Benny 63K</strain>
    </source>
</reference>
<sequence length="1021" mass="112580">MPHAYDYGNGHKHGPNLDLKESLDRVRTANTSSRSSIYEAFGGESGRASIGCQSGDQSTATYLAQCYERLMKDTASTHSPVHLDPPSLAEAGSSVTAAIGKILAESHAIEDPLTYVFIFTNPRSGNQQGRNLMNLTFSNFRLRDRPDVQVQIYNVTDPASQKAGLHFLHQLQLRQSDRLLRTAFPEVFMQKPGETKICPSPIICTGTTCDKPKCTHGKTSPRDSTNWSNTGQNESRAWADWISEAAAQLESGLTQFTEQELAERLDKAQETAIKLHVWSAGGDGTVSATLQAMMDYGIEVGRLYFSCIPFGTGNDFSDALGWGRSVPGDAVGESMKLLNKIITERLDGYTSKLDIFEITFTTYDDGHIKHVEKDMFGKPGMKRYTCLMIDYFSLGVQGFVGSSFEMHRPGKRALNILMYTVAAAKWVFMKKFPPINEALESISTVPDAMLNDPKLTDTERAHWLETASEADRKQVMLARVAGPRKRSYGRKMTWTKEPKARRTAMARDFGEGVDADLPVIQYKPIEIDVQNVARFWGRDIDVWNKAHESDDKHILSNCNGVTDRKNWTPQYAGDGKVEIFGVRDIGDYALNQIPGRKGYRIDRLAQMGSPLALHFREPKDYPPRSNNPLTSHKNIKQGLLFSMCDGEFIEMYHPRDIIISRKVTLKAVGRSPETSRIVLDTIKNDGIDAVQMNATTSANKAILGQGIDVRNYVASPFQRLFSLSRCNTQSSKASAAANTSGSASEAWGSVGDDNAQFSNQHSSQSDSMRRSTFLNIRNSIFRSSRNSTSSSAANNETVASEASPINTAATNDIGLRRANTISNSSSVLRQPHLLNSQTRHRVLGTQRTMHKESPLKKRMSLADISEGVAITTFTPDDIPAHRVRSKSFDISLVSSTPPLPHQGHFEDSRVPLSAKLDEGELHTHMKALGLNGMAGESNGDVLSSVSSSDTSSTDHSEDVHPHSRNSTITTPDNDEHEHAPKHPLLTLGKQLVKSAEKSRLSAGLSEHSDPITDAEQRGFPA</sequence>
<protein>
    <submittedName>
        <fullName evidence="1">Uncharacterized protein</fullName>
    </submittedName>
</protein>
<evidence type="ECO:0000313" key="1">
    <source>
        <dbReference type="EMBL" id="KAJ1896446.1"/>
    </source>
</evidence>
<dbReference type="EMBL" id="JANBPG010000446">
    <property type="protein sequence ID" value="KAJ1896446.1"/>
    <property type="molecule type" value="Genomic_DNA"/>
</dbReference>